<dbReference type="InterPro" id="IPR005571">
    <property type="entry name" value="RNA_pol_Rpb5_N"/>
</dbReference>
<dbReference type="Proteomes" id="UP001632038">
    <property type="component" value="Unassembled WGS sequence"/>
</dbReference>
<dbReference type="GO" id="GO:0055029">
    <property type="term" value="C:nuclear DNA-directed RNA polymerase complex"/>
    <property type="evidence" value="ECO:0007669"/>
    <property type="project" value="UniProtKB-ARBA"/>
</dbReference>
<feature type="domain" description="RNA polymerase subunit H/Rpb5 C-terminal" evidence="4">
    <location>
        <begin position="154"/>
        <end position="225"/>
    </location>
</feature>
<dbReference type="PIRSF" id="PIRSF000747">
    <property type="entry name" value="RPB5"/>
    <property type="match status" value="1"/>
</dbReference>
<dbReference type="Pfam" id="PF03871">
    <property type="entry name" value="RNA_pol_Rpb5_N"/>
    <property type="match status" value="1"/>
</dbReference>
<reference evidence="7" key="1">
    <citation type="journal article" date="2024" name="IScience">
        <title>Strigolactones Initiate the Formation of Haustorium-like Structures in Castilleja.</title>
        <authorList>
            <person name="Buerger M."/>
            <person name="Peterson D."/>
            <person name="Chory J."/>
        </authorList>
    </citation>
    <scope>NUCLEOTIDE SEQUENCE [LARGE SCALE GENOMIC DNA]</scope>
</reference>
<comment type="similarity">
    <text evidence="3">Belongs to the archaeal Rpo5/eukaryotic RPB5 RNA polymerase subunit family.</text>
</comment>
<name>A0ABD3BYM7_9LAMI</name>
<dbReference type="AlphaFoldDB" id="A0ABD3BYM7"/>
<organism evidence="6 7">
    <name type="scientific">Castilleja foliolosa</name>
    <dbReference type="NCBI Taxonomy" id="1961234"/>
    <lineage>
        <taxon>Eukaryota</taxon>
        <taxon>Viridiplantae</taxon>
        <taxon>Streptophyta</taxon>
        <taxon>Embryophyta</taxon>
        <taxon>Tracheophyta</taxon>
        <taxon>Spermatophyta</taxon>
        <taxon>Magnoliopsida</taxon>
        <taxon>eudicotyledons</taxon>
        <taxon>Gunneridae</taxon>
        <taxon>Pentapetalae</taxon>
        <taxon>asterids</taxon>
        <taxon>lamiids</taxon>
        <taxon>Lamiales</taxon>
        <taxon>Orobanchaceae</taxon>
        <taxon>Pedicularideae</taxon>
        <taxon>Castillejinae</taxon>
        <taxon>Castilleja</taxon>
    </lineage>
</organism>
<proteinExistence type="inferred from homology"/>
<dbReference type="Gene3D" id="3.40.1340.10">
    <property type="entry name" value="RNA polymerase, Rpb5, N-terminal domain"/>
    <property type="match status" value="1"/>
</dbReference>
<dbReference type="InterPro" id="IPR036710">
    <property type="entry name" value="RNA_pol_Rpb5_N_sf"/>
</dbReference>
<evidence type="ECO:0000256" key="2">
    <source>
        <dbReference type="ARBA" id="ARBA00023242"/>
    </source>
</evidence>
<dbReference type="PANTHER" id="PTHR10535:SF12">
    <property type="entry name" value="DNA-DIRECTED RNA POLYMERASE V SUBUNIT 5C"/>
    <property type="match status" value="1"/>
</dbReference>
<evidence type="ECO:0000313" key="7">
    <source>
        <dbReference type="Proteomes" id="UP001632038"/>
    </source>
</evidence>
<accession>A0ABD3BYM7</accession>
<dbReference type="InterPro" id="IPR000783">
    <property type="entry name" value="RNA_pol_subH/Rpb5_C"/>
</dbReference>
<gene>
    <name evidence="6" type="ORF">CASFOL_034021</name>
</gene>
<comment type="subcellular location">
    <subcellularLocation>
        <location evidence="1">Nucleus</location>
    </subcellularLocation>
</comment>
<evidence type="ECO:0000256" key="3">
    <source>
        <dbReference type="ARBA" id="ARBA00025765"/>
    </source>
</evidence>
<dbReference type="EMBL" id="JAVIJP010000060">
    <property type="protein sequence ID" value="KAL3622610.1"/>
    <property type="molecule type" value="Genomic_DNA"/>
</dbReference>
<comment type="caution">
    <text evidence="6">The sequence shown here is derived from an EMBL/GenBank/DDBJ whole genome shotgun (WGS) entry which is preliminary data.</text>
</comment>
<dbReference type="InterPro" id="IPR014381">
    <property type="entry name" value="Arch_Rpo5/euc_Rpb5"/>
</dbReference>
<sequence length="230" mass="25920">MNNHSGVFGQGGGPCITSMVDTGSVESHRYYRARRTLIEMLRDRGYETPGMEAELRRSLSEFRAEYGDKPEADRLRLLAGRVANPSRKIIAIFCGPTEIRKQNIILILGQIVNNGMLDRVILILQGKMNSHAQKVLGEYPVKVETFHITELLSNITMHFLAPKHEILSPQEKEYLLKKHAIEDKQLPMMLENDAIARYYGLEKGQVVKVTYSSGTTGTIVNYRCVVTAVL</sequence>
<feature type="domain" description="RNA polymerase Rpb5 N-terminal" evidence="5">
    <location>
        <begin position="26"/>
        <end position="104"/>
    </location>
</feature>
<dbReference type="SUPFAM" id="SSF53036">
    <property type="entry name" value="Eukaryotic RPB5 N-terminal domain"/>
    <property type="match status" value="1"/>
</dbReference>
<keyword evidence="7" id="KW-1185">Reference proteome</keyword>
<dbReference type="FunFam" id="3.90.940.20:FF:000001">
    <property type="entry name" value="DNA-directed RNA polymerases I, II, and III subunit RPABC1"/>
    <property type="match status" value="1"/>
</dbReference>
<protein>
    <submittedName>
        <fullName evidence="6">Uncharacterized protein</fullName>
    </submittedName>
</protein>
<evidence type="ECO:0000259" key="5">
    <source>
        <dbReference type="Pfam" id="PF03871"/>
    </source>
</evidence>
<keyword evidence="2" id="KW-0539">Nucleus</keyword>
<evidence type="ECO:0000256" key="1">
    <source>
        <dbReference type="ARBA" id="ARBA00004123"/>
    </source>
</evidence>
<dbReference type="Gene3D" id="3.90.940.20">
    <property type="entry name" value="RPB5-like RNA polymerase subunit"/>
    <property type="match status" value="1"/>
</dbReference>
<dbReference type="InterPro" id="IPR035913">
    <property type="entry name" value="RPB5-like_sf"/>
</dbReference>
<dbReference type="Pfam" id="PF01191">
    <property type="entry name" value="RNA_pol_Rpb5_C"/>
    <property type="match status" value="1"/>
</dbReference>
<dbReference type="SUPFAM" id="SSF55287">
    <property type="entry name" value="RPB5-like RNA polymerase subunit"/>
    <property type="match status" value="1"/>
</dbReference>
<dbReference type="PANTHER" id="PTHR10535">
    <property type="entry name" value="DNA-DIRECTED RNA POLYMERASES I, II, AND III SUBUNIT RPABC1"/>
    <property type="match status" value="1"/>
</dbReference>
<evidence type="ECO:0000313" key="6">
    <source>
        <dbReference type="EMBL" id="KAL3622610.1"/>
    </source>
</evidence>
<evidence type="ECO:0000259" key="4">
    <source>
        <dbReference type="Pfam" id="PF01191"/>
    </source>
</evidence>